<sequence length="259" mass="28394">MTQASTREDLWVRRYHSAPDSPMRLVCLPHAGGSSTFYFPVSKALSPAVEVLAVQYPGRQDRLAEPGIESLPELADRIFEALQPFTDRPLALFGHSMGAVLAHELALRMRDAGLPDPVRLFVSGRRAPSCRRDEDIRLRSDAGILDELKALHGTDESMLNDPDVLDMIMPAIRSDYRAVETYRLASDLLLSCPITVLTGDDDPRVAPAEADRWREYTTGETDLHVFPGGHFFLADRAADVVSLVADRLAAGNATTALAG</sequence>
<protein>
    <submittedName>
        <fullName evidence="4">Alpha/beta fold hydrolase</fullName>
    </submittedName>
</protein>
<dbReference type="SMART" id="SM00824">
    <property type="entry name" value="PKS_TE"/>
    <property type="match status" value="1"/>
</dbReference>
<dbReference type="Pfam" id="PF00975">
    <property type="entry name" value="Thioesterase"/>
    <property type="match status" value="1"/>
</dbReference>
<name>A0ABY6QVB7_9ACTN</name>
<dbReference type="InterPro" id="IPR012223">
    <property type="entry name" value="TEII"/>
</dbReference>
<dbReference type="InterPro" id="IPR020802">
    <property type="entry name" value="TesA-like"/>
</dbReference>
<proteinExistence type="inferred from homology"/>
<keyword evidence="5" id="KW-1185">Reference proteome</keyword>
<dbReference type="GeneID" id="95599903"/>
<feature type="domain" description="Thioesterase TesA-like" evidence="3">
    <location>
        <begin position="26"/>
        <end position="248"/>
    </location>
</feature>
<evidence type="ECO:0000256" key="2">
    <source>
        <dbReference type="ARBA" id="ARBA00022801"/>
    </source>
</evidence>
<dbReference type="Proteomes" id="UP001164506">
    <property type="component" value="Chromosome"/>
</dbReference>
<dbReference type="PANTHER" id="PTHR11487">
    <property type="entry name" value="THIOESTERASE"/>
    <property type="match status" value="1"/>
</dbReference>
<evidence type="ECO:0000313" key="4">
    <source>
        <dbReference type="EMBL" id="UZX21151.1"/>
    </source>
</evidence>
<evidence type="ECO:0000256" key="1">
    <source>
        <dbReference type="ARBA" id="ARBA00007169"/>
    </source>
</evidence>
<dbReference type="RefSeq" id="WP_190106421.1">
    <property type="nucleotide sequence ID" value="NZ_BMUH01000016.1"/>
</dbReference>
<dbReference type="SUPFAM" id="SSF53474">
    <property type="entry name" value="alpha/beta-Hydrolases"/>
    <property type="match status" value="1"/>
</dbReference>
<gene>
    <name evidence="4" type="ORF">LDH80_10650</name>
</gene>
<dbReference type="InterPro" id="IPR029058">
    <property type="entry name" value="AB_hydrolase_fold"/>
</dbReference>
<comment type="similarity">
    <text evidence="1">Belongs to the thioesterase family.</text>
</comment>
<dbReference type="GO" id="GO:0016787">
    <property type="term" value="F:hydrolase activity"/>
    <property type="evidence" value="ECO:0007669"/>
    <property type="project" value="UniProtKB-KW"/>
</dbReference>
<dbReference type="InterPro" id="IPR001031">
    <property type="entry name" value="Thioesterase"/>
</dbReference>
<accession>A0ABY6QVB7</accession>
<evidence type="ECO:0000313" key="5">
    <source>
        <dbReference type="Proteomes" id="UP001164506"/>
    </source>
</evidence>
<evidence type="ECO:0000259" key="3">
    <source>
        <dbReference type="SMART" id="SM00824"/>
    </source>
</evidence>
<dbReference type="Gene3D" id="3.40.50.1820">
    <property type="entry name" value="alpha/beta hydrolase"/>
    <property type="match status" value="1"/>
</dbReference>
<dbReference type="EMBL" id="CP084204">
    <property type="protein sequence ID" value="UZX21151.1"/>
    <property type="molecule type" value="Genomic_DNA"/>
</dbReference>
<organism evidence="4 5">
    <name type="scientific">Streptomyces tanashiensis</name>
    <dbReference type="NCBI Taxonomy" id="67367"/>
    <lineage>
        <taxon>Bacteria</taxon>
        <taxon>Bacillati</taxon>
        <taxon>Actinomycetota</taxon>
        <taxon>Actinomycetes</taxon>
        <taxon>Kitasatosporales</taxon>
        <taxon>Streptomycetaceae</taxon>
        <taxon>Streptomyces</taxon>
    </lineage>
</organism>
<keyword evidence="2 4" id="KW-0378">Hydrolase</keyword>
<dbReference type="PANTHER" id="PTHR11487:SF0">
    <property type="entry name" value="S-ACYL FATTY ACID SYNTHASE THIOESTERASE, MEDIUM CHAIN"/>
    <property type="match status" value="1"/>
</dbReference>
<reference evidence="4" key="1">
    <citation type="submission" date="2021-09" db="EMBL/GenBank/DDBJ databases">
        <title>Complete genome sequence and metabolic characterization of Streptomyces tanashiensis DSM 731 the producer of antibacterial Kalafungin and diverse secondary metabolites.</title>
        <authorList>
            <person name="Abbasi M.N."/>
            <person name="Anwar M.N."/>
            <person name="Alam K."/>
            <person name="Shoaib M."/>
            <person name="Lin Z."/>
            <person name="Hayat M."/>
            <person name="Ali M.I."/>
            <person name="Malik H.M.T."/>
            <person name="Ahmed I."/>
            <person name="Li A."/>
            <person name="Hailong Wang H."/>
            <person name="Zhang Y."/>
        </authorList>
    </citation>
    <scope>NUCLEOTIDE SEQUENCE</scope>
    <source>
        <strain evidence="4">Kala</strain>
    </source>
</reference>